<evidence type="ECO:0000313" key="1">
    <source>
        <dbReference type="EMBL" id="NML61798.1"/>
    </source>
</evidence>
<gene>
    <name evidence="1" type="ORF">HHL21_12045</name>
</gene>
<name>A0A848HSZ1_9BURK</name>
<dbReference type="Proteomes" id="UP000583752">
    <property type="component" value="Unassembled WGS sequence"/>
</dbReference>
<organism evidence="1 2">
    <name type="scientific">Massilia polaris</name>
    <dbReference type="NCBI Taxonomy" id="2728846"/>
    <lineage>
        <taxon>Bacteria</taxon>
        <taxon>Pseudomonadati</taxon>
        <taxon>Pseudomonadota</taxon>
        <taxon>Betaproteobacteria</taxon>
        <taxon>Burkholderiales</taxon>
        <taxon>Oxalobacteraceae</taxon>
        <taxon>Telluria group</taxon>
        <taxon>Massilia</taxon>
    </lineage>
</organism>
<evidence type="ECO:0000313" key="2">
    <source>
        <dbReference type="Proteomes" id="UP000583752"/>
    </source>
</evidence>
<sequence>MMKIERAKRPEAVDSAEPTQVRREDLVTLRRLTYAVMLHRGIPKIQAVRAVEDIVTANAHGTDVFAITDSGAEKVHGEARWDVGAEFWNCQGMDVNGNPPSTEQWIAHHRQESPSIDGVCLEKQVAADASGFESVDVLDLYVERGTSEMRRDQLIAAYAAIEFLMDDLLESSAPLYDSGLLSIAVEVQKEYWTDLTAPPKQDVIVRELRTRYDLSEAEAKAVERVACPIDRSK</sequence>
<protein>
    <submittedName>
        <fullName evidence="1">Uncharacterized protein</fullName>
    </submittedName>
</protein>
<dbReference type="EMBL" id="JABBGG010000006">
    <property type="protein sequence ID" value="NML61798.1"/>
    <property type="molecule type" value="Genomic_DNA"/>
</dbReference>
<keyword evidence="2" id="KW-1185">Reference proteome</keyword>
<accession>A0A848HSZ1</accession>
<dbReference type="RefSeq" id="WP_169466110.1">
    <property type="nucleotide sequence ID" value="NZ_JABBGG010000006.1"/>
</dbReference>
<comment type="caution">
    <text evidence="1">The sequence shown here is derived from an EMBL/GenBank/DDBJ whole genome shotgun (WGS) entry which is preliminary data.</text>
</comment>
<dbReference type="AlphaFoldDB" id="A0A848HSZ1"/>
<proteinExistence type="predicted"/>
<reference evidence="1 2" key="1">
    <citation type="submission" date="2020-04" db="EMBL/GenBank/DDBJ databases">
        <title>Massilia sp. RP-1-19 isolated from soil.</title>
        <authorList>
            <person name="Dahal R.H."/>
        </authorList>
    </citation>
    <scope>NUCLEOTIDE SEQUENCE [LARGE SCALE GENOMIC DNA]</scope>
    <source>
        <strain evidence="1 2">RP-1-19</strain>
    </source>
</reference>